<evidence type="ECO:0000256" key="1">
    <source>
        <dbReference type="ARBA" id="ARBA00001933"/>
    </source>
</evidence>
<dbReference type="InterPro" id="IPR015424">
    <property type="entry name" value="PyrdxlP-dep_Trfase"/>
</dbReference>
<dbReference type="AlphaFoldDB" id="A0A2W7IIU7"/>
<keyword evidence="3" id="KW-0808">Transferase</keyword>
<dbReference type="GO" id="GO:0031071">
    <property type="term" value="F:cysteine desulfurase activity"/>
    <property type="evidence" value="ECO:0007669"/>
    <property type="project" value="UniProtKB-EC"/>
</dbReference>
<dbReference type="Pfam" id="PF00266">
    <property type="entry name" value="Aminotran_5"/>
    <property type="match status" value="1"/>
</dbReference>
<gene>
    <name evidence="10" type="ORF">LX95_02399</name>
</gene>
<keyword evidence="7" id="KW-0411">Iron-sulfur</keyword>
<comment type="cofactor">
    <cofactor evidence="1">
        <name>pyridoxal 5'-phosphate</name>
        <dbReference type="ChEBI" id="CHEBI:597326"/>
    </cofactor>
</comment>
<dbReference type="Gene3D" id="1.10.260.50">
    <property type="match status" value="1"/>
</dbReference>
<feature type="domain" description="Aminotransferase class V" evidence="9">
    <location>
        <begin position="17"/>
        <end position="385"/>
    </location>
</feature>
<dbReference type="EMBL" id="QKYV01000006">
    <property type="protein sequence ID" value="PZW39257.1"/>
    <property type="molecule type" value="Genomic_DNA"/>
</dbReference>
<dbReference type="InterPro" id="IPR015421">
    <property type="entry name" value="PyrdxlP-dep_Trfase_major"/>
</dbReference>
<evidence type="ECO:0000256" key="6">
    <source>
        <dbReference type="ARBA" id="ARBA00023004"/>
    </source>
</evidence>
<dbReference type="Proteomes" id="UP000249542">
    <property type="component" value="Unassembled WGS sequence"/>
</dbReference>
<name>A0A2W7IIU7_9FLAO</name>
<evidence type="ECO:0000259" key="9">
    <source>
        <dbReference type="Pfam" id="PF00266"/>
    </source>
</evidence>
<evidence type="ECO:0000256" key="4">
    <source>
        <dbReference type="ARBA" id="ARBA00022723"/>
    </source>
</evidence>
<reference evidence="10 11" key="1">
    <citation type="submission" date="2018-06" db="EMBL/GenBank/DDBJ databases">
        <title>Genomic Encyclopedia of Archaeal and Bacterial Type Strains, Phase II (KMG-II): from individual species to whole genera.</title>
        <authorList>
            <person name="Goeker M."/>
        </authorList>
    </citation>
    <scope>NUCLEOTIDE SEQUENCE [LARGE SCALE GENOMIC DNA]</scope>
    <source>
        <strain evidence="10 11">DSM 15361</strain>
    </source>
</reference>
<evidence type="ECO:0000256" key="3">
    <source>
        <dbReference type="ARBA" id="ARBA00022679"/>
    </source>
</evidence>
<dbReference type="GO" id="GO:0051536">
    <property type="term" value="F:iron-sulfur cluster binding"/>
    <property type="evidence" value="ECO:0007669"/>
    <property type="project" value="UniProtKB-KW"/>
</dbReference>
<keyword evidence="6" id="KW-0408">Iron</keyword>
<evidence type="ECO:0000256" key="7">
    <source>
        <dbReference type="ARBA" id="ARBA00023014"/>
    </source>
</evidence>
<keyword evidence="4" id="KW-0479">Metal-binding</keyword>
<evidence type="ECO:0000313" key="11">
    <source>
        <dbReference type="Proteomes" id="UP000249542"/>
    </source>
</evidence>
<comment type="caution">
    <text evidence="10">The sequence shown here is derived from an EMBL/GenBank/DDBJ whole genome shotgun (WGS) entry which is preliminary data.</text>
</comment>
<organism evidence="10 11">
    <name type="scientific">Mesonia algae</name>
    <dbReference type="NCBI Taxonomy" id="213248"/>
    <lineage>
        <taxon>Bacteria</taxon>
        <taxon>Pseudomonadati</taxon>
        <taxon>Bacteroidota</taxon>
        <taxon>Flavobacteriia</taxon>
        <taxon>Flavobacteriales</taxon>
        <taxon>Flavobacteriaceae</taxon>
        <taxon>Mesonia</taxon>
    </lineage>
</organism>
<dbReference type="InterPro" id="IPR016454">
    <property type="entry name" value="Cysteine_dSase"/>
</dbReference>
<keyword evidence="5" id="KW-0663">Pyridoxal phosphate</keyword>
<protein>
    <submittedName>
        <fullName evidence="10">Cysteine desulfurase</fullName>
    </submittedName>
</protein>
<comment type="similarity">
    <text evidence="2">Belongs to the class-V pyridoxal-phosphate-dependent aminotransferase family. NifS/IscS subfamily.</text>
</comment>
<dbReference type="PANTHER" id="PTHR11601:SF34">
    <property type="entry name" value="CYSTEINE DESULFURASE"/>
    <property type="match status" value="1"/>
</dbReference>
<dbReference type="Gene3D" id="3.40.640.10">
    <property type="entry name" value="Type I PLP-dependent aspartate aminotransferase-like (Major domain)"/>
    <property type="match status" value="1"/>
</dbReference>
<evidence type="ECO:0000256" key="2">
    <source>
        <dbReference type="ARBA" id="ARBA00006490"/>
    </source>
</evidence>
<dbReference type="InterPro" id="IPR000192">
    <property type="entry name" value="Aminotrans_V_dom"/>
</dbReference>
<dbReference type="Gene3D" id="3.90.1150.10">
    <property type="entry name" value="Aspartate Aminotransferase, domain 1"/>
    <property type="match status" value="1"/>
</dbReference>
<dbReference type="PIRSF" id="PIRSF005572">
    <property type="entry name" value="NifS"/>
    <property type="match status" value="1"/>
</dbReference>
<dbReference type="PANTHER" id="PTHR11601">
    <property type="entry name" value="CYSTEINE DESULFURYLASE FAMILY MEMBER"/>
    <property type="match status" value="1"/>
</dbReference>
<evidence type="ECO:0000256" key="5">
    <source>
        <dbReference type="ARBA" id="ARBA00022898"/>
    </source>
</evidence>
<dbReference type="InterPro" id="IPR015422">
    <property type="entry name" value="PyrdxlP-dep_Trfase_small"/>
</dbReference>
<evidence type="ECO:0000313" key="10">
    <source>
        <dbReference type="EMBL" id="PZW39257.1"/>
    </source>
</evidence>
<keyword evidence="11" id="KW-1185">Reference proteome</keyword>
<comment type="catalytic activity">
    <reaction evidence="8">
        <text>(sulfur carrier)-H + L-cysteine = (sulfur carrier)-SH + L-alanine</text>
        <dbReference type="Rhea" id="RHEA:43892"/>
        <dbReference type="Rhea" id="RHEA-COMP:14737"/>
        <dbReference type="Rhea" id="RHEA-COMP:14739"/>
        <dbReference type="ChEBI" id="CHEBI:29917"/>
        <dbReference type="ChEBI" id="CHEBI:35235"/>
        <dbReference type="ChEBI" id="CHEBI:57972"/>
        <dbReference type="ChEBI" id="CHEBI:64428"/>
        <dbReference type="EC" id="2.8.1.7"/>
    </reaction>
</comment>
<sequence>MISFAASISRPNFMRKVYLDSAATTQMRPEVIEKMTEVMQLSYGNPSSTHAYGRSAKSYIENARKTVAKYLNVTASEIVFTSGGTEADNLALNSAVRDLGVKRIITSKIEHHAVLYTVNQLQQCYDIEVEYVNLKDCGSIDLDHLVTLMQSSDEKTLVSLMHVNNEVGNILDLQKVGELCHQNGALFHSDTVQSIGHYEIDLQNTPVDFTAVSAHKFHGPKGVGFAYVRKNSGLKPLIFGGEQERGYRAGTESVHNIVGLAEALQISYDNLATEKPYTEGLKTYFMEQLEKEIPGVKFNGGCSNLVDSTYTLVNVCLPVSNDKAAMLLFQLDLNGIACSKGSACQSGSDKGSHVLNAILSEEDLNKPSVRFSFSSFNTKEELDYVVGVLKQFTEN</sequence>
<dbReference type="SUPFAM" id="SSF53383">
    <property type="entry name" value="PLP-dependent transferases"/>
    <property type="match status" value="1"/>
</dbReference>
<proteinExistence type="inferred from homology"/>
<accession>A0A2W7IIU7</accession>
<evidence type="ECO:0000256" key="8">
    <source>
        <dbReference type="ARBA" id="ARBA00050776"/>
    </source>
</evidence>
<dbReference type="GO" id="GO:0046872">
    <property type="term" value="F:metal ion binding"/>
    <property type="evidence" value="ECO:0007669"/>
    <property type="project" value="UniProtKB-KW"/>
</dbReference>